<accession>A0ABS7YTI3</accession>
<evidence type="ECO:0000313" key="4">
    <source>
        <dbReference type="EMBL" id="MCA2018186.1"/>
    </source>
</evidence>
<evidence type="ECO:0000259" key="3">
    <source>
        <dbReference type="PROSITE" id="PS51462"/>
    </source>
</evidence>
<dbReference type="PANTHER" id="PTHR43046">
    <property type="entry name" value="GDP-MANNOSE MANNOSYL HYDROLASE"/>
    <property type="match status" value="1"/>
</dbReference>
<dbReference type="PANTHER" id="PTHR43046:SF16">
    <property type="entry name" value="ADP-RIBOSE PYROPHOSPHATASE YJHB-RELATED"/>
    <property type="match status" value="1"/>
</dbReference>
<evidence type="ECO:0000256" key="2">
    <source>
        <dbReference type="ARBA" id="ARBA00022801"/>
    </source>
</evidence>
<dbReference type="Pfam" id="PF00293">
    <property type="entry name" value="NUDIX"/>
    <property type="match status" value="1"/>
</dbReference>
<organism evidence="4 5">
    <name type="scientific">Vibrio tritonius</name>
    <dbReference type="NCBI Taxonomy" id="1435069"/>
    <lineage>
        <taxon>Bacteria</taxon>
        <taxon>Pseudomonadati</taxon>
        <taxon>Pseudomonadota</taxon>
        <taxon>Gammaproteobacteria</taxon>
        <taxon>Vibrionales</taxon>
        <taxon>Vibrionaceae</taxon>
        <taxon>Vibrio</taxon>
    </lineage>
</organism>
<keyword evidence="5" id="KW-1185">Reference proteome</keyword>
<dbReference type="EMBL" id="JAIWIU010000153">
    <property type="protein sequence ID" value="MCA2018186.1"/>
    <property type="molecule type" value="Genomic_DNA"/>
</dbReference>
<feature type="domain" description="Nudix hydrolase" evidence="3">
    <location>
        <begin position="66"/>
        <end position="193"/>
    </location>
</feature>
<dbReference type="PROSITE" id="PS00893">
    <property type="entry name" value="NUDIX_BOX"/>
    <property type="match status" value="1"/>
</dbReference>
<dbReference type="Proteomes" id="UP001199044">
    <property type="component" value="Unassembled WGS sequence"/>
</dbReference>
<protein>
    <submittedName>
        <fullName evidence="4">NUDIX hydrolase</fullName>
    </submittedName>
</protein>
<comment type="caution">
    <text evidence="4">The sequence shown here is derived from an EMBL/GenBank/DDBJ whole genome shotgun (WGS) entry which is preliminary data.</text>
</comment>
<dbReference type="SUPFAM" id="SSF55811">
    <property type="entry name" value="Nudix"/>
    <property type="match status" value="1"/>
</dbReference>
<evidence type="ECO:0000313" key="5">
    <source>
        <dbReference type="Proteomes" id="UP001199044"/>
    </source>
</evidence>
<dbReference type="RefSeq" id="WP_225251689.1">
    <property type="nucleotide sequence ID" value="NZ_JAIWIU010000153.1"/>
</dbReference>
<proteinExistence type="predicted"/>
<dbReference type="Gene3D" id="6.10.250.1120">
    <property type="match status" value="1"/>
</dbReference>
<dbReference type="PROSITE" id="PS51462">
    <property type="entry name" value="NUDIX"/>
    <property type="match status" value="1"/>
</dbReference>
<dbReference type="InterPro" id="IPR059176">
    <property type="entry name" value="UDP-X_N"/>
</dbReference>
<dbReference type="Pfam" id="PF12535">
    <property type="entry name" value="Nudix_N"/>
    <property type="match status" value="1"/>
</dbReference>
<sequence length="206" mass="23203">MLQPWLEMAKQLQAIAQAGHAYSKDEYDLERFAQVQAISYQMIADLAGSTVDKVAQLYIAEEGYPTPKVDVRAAVIRENKILLVREREDGAWSLPGGWGDVCETPTQGVVREVKEESGLDVKNPRLVAIKDRAVHGYNPIFPFHIYKLFFICEFVGGEITENIEISEAGFFSLDDIPPLSESRTLMSDIEMMFAHYNDPSLPVYVD</sequence>
<dbReference type="CDD" id="cd04672">
    <property type="entry name" value="NUDIX_CDP-Chase_like"/>
    <property type="match status" value="1"/>
</dbReference>
<dbReference type="InterPro" id="IPR015797">
    <property type="entry name" value="NUDIX_hydrolase-like_dom_sf"/>
</dbReference>
<dbReference type="GO" id="GO:0016787">
    <property type="term" value="F:hydrolase activity"/>
    <property type="evidence" value="ECO:0007669"/>
    <property type="project" value="UniProtKB-KW"/>
</dbReference>
<dbReference type="InterPro" id="IPR020084">
    <property type="entry name" value="NUDIX_hydrolase_CS"/>
</dbReference>
<comment type="cofactor">
    <cofactor evidence="1">
        <name>Mg(2+)</name>
        <dbReference type="ChEBI" id="CHEBI:18420"/>
    </cofactor>
</comment>
<keyword evidence="2 4" id="KW-0378">Hydrolase</keyword>
<evidence type="ECO:0000256" key="1">
    <source>
        <dbReference type="ARBA" id="ARBA00001946"/>
    </source>
</evidence>
<dbReference type="InterPro" id="IPR000086">
    <property type="entry name" value="NUDIX_hydrolase_dom"/>
</dbReference>
<dbReference type="Gene3D" id="3.90.79.10">
    <property type="entry name" value="Nucleoside Triphosphate Pyrophosphohydrolase"/>
    <property type="match status" value="1"/>
</dbReference>
<reference evidence="5" key="1">
    <citation type="submission" date="2023-07" db="EMBL/GenBank/DDBJ databases">
        <title>Molecular identification of indigenous halophilic bacteria isolated from red sea cost, biodegradation of synthetic dyes and assessment of degraded metabolite toxicity.</title>
        <authorList>
            <person name="Chaieb K."/>
            <person name="Altayb H.N."/>
        </authorList>
    </citation>
    <scope>NUCLEOTIDE SEQUENCE [LARGE SCALE GENOMIC DNA]</scope>
    <source>
        <strain evidence="5">K20</strain>
    </source>
</reference>
<gene>
    <name evidence="4" type="ORF">LDJ79_18850</name>
</gene>
<name>A0ABS7YTI3_9VIBR</name>